<organism evidence="3 4">
    <name type="scientific">Solimonas marina</name>
    <dbReference type="NCBI Taxonomy" id="2714601"/>
    <lineage>
        <taxon>Bacteria</taxon>
        <taxon>Pseudomonadati</taxon>
        <taxon>Pseudomonadota</taxon>
        <taxon>Gammaproteobacteria</taxon>
        <taxon>Nevskiales</taxon>
        <taxon>Nevskiaceae</taxon>
        <taxon>Solimonas</taxon>
    </lineage>
</organism>
<evidence type="ECO:0000313" key="3">
    <source>
        <dbReference type="EMBL" id="NKF21612.1"/>
    </source>
</evidence>
<protein>
    <submittedName>
        <fullName evidence="3">YggT family protein</fullName>
    </submittedName>
</protein>
<accession>A0A969W735</accession>
<feature type="transmembrane region" description="Helical" evidence="2">
    <location>
        <begin position="6"/>
        <end position="25"/>
    </location>
</feature>
<dbReference type="GO" id="GO:0016020">
    <property type="term" value="C:membrane"/>
    <property type="evidence" value="ECO:0007669"/>
    <property type="project" value="InterPro"/>
</dbReference>
<comment type="similarity">
    <text evidence="1">Belongs to the YggT family.</text>
</comment>
<dbReference type="EMBL" id="JAAVXB010000002">
    <property type="protein sequence ID" value="NKF21612.1"/>
    <property type="molecule type" value="Genomic_DNA"/>
</dbReference>
<dbReference type="PANTHER" id="PTHR33219:SF14">
    <property type="entry name" value="PROTEIN COFACTOR ASSEMBLY OF COMPLEX C SUBUNIT B CCB3, CHLOROPLASTIC-RELATED"/>
    <property type="match status" value="1"/>
</dbReference>
<keyword evidence="2" id="KW-0472">Membrane</keyword>
<reference evidence="3" key="1">
    <citation type="submission" date="2020-03" db="EMBL/GenBank/DDBJ databases">
        <title>Solimonas marina sp. nov., isolated from deep seawater of the Pacific Ocean.</title>
        <authorList>
            <person name="Liu X."/>
            <person name="Lai Q."/>
            <person name="Sun F."/>
            <person name="Gai Y."/>
            <person name="Li G."/>
            <person name="Shao Z."/>
        </authorList>
    </citation>
    <scope>NUCLEOTIDE SEQUENCE</scope>
    <source>
        <strain evidence="3">C16B3</strain>
    </source>
</reference>
<evidence type="ECO:0000313" key="4">
    <source>
        <dbReference type="Proteomes" id="UP000653472"/>
    </source>
</evidence>
<dbReference type="Pfam" id="PF02325">
    <property type="entry name" value="CCB3_YggT"/>
    <property type="match status" value="2"/>
</dbReference>
<dbReference type="AlphaFoldDB" id="A0A969W735"/>
<comment type="caution">
    <text evidence="3">The sequence shown here is derived from an EMBL/GenBank/DDBJ whole genome shotgun (WGS) entry which is preliminary data.</text>
</comment>
<dbReference type="Proteomes" id="UP000653472">
    <property type="component" value="Unassembled WGS sequence"/>
</dbReference>
<sequence>MGANAANAMLFLVTTLFDLALWIYLMRVLLQWTRADFYNPISQAIWKATRYPGDWLRPHMPNIRNVNLAILLMLALLAVIYIYVVTGILGFSIGLPSAVWYAALKLVVMTVNLYTFTIFVQAILSWLGPGVNNPASNILWSLNEPVLRPVRRLIPPLSGLDLSPLVVMLVLQVFNRLLPLPGAFR</sequence>
<feature type="transmembrane region" description="Helical" evidence="2">
    <location>
        <begin position="113"/>
        <end position="132"/>
    </location>
</feature>
<dbReference type="InterPro" id="IPR003425">
    <property type="entry name" value="CCB3/YggT"/>
</dbReference>
<evidence type="ECO:0000256" key="2">
    <source>
        <dbReference type="SAM" id="Phobius"/>
    </source>
</evidence>
<keyword evidence="2" id="KW-0812">Transmembrane</keyword>
<dbReference type="PANTHER" id="PTHR33219">
    <property type="entry name" value="YLMG HOMOLOG PROTEIN 2, CHLOROPLASTIC"/>
    <property type="match status" value="1"/>
</dbReference>
<keyword evidence="2" id="KW-1133">Transmembrane helix</keyword>
<name>A0A969W735_9GAMM</name>
<evidence type="ECO:0000256" key="1">
    <source>
        <dbReference type="ARBA" id="ARBA00010894"/>
    </source>
</evidence>
<gene>
    <name evidence="3" type="ORF">G7Y82_04730</name>
</gene>
<keyword evidence="4" id="KW-1185">Reference proteome</keyword>
<feature type="transmembrane region" description="Helical" evidence="2">
    <location>
        <begin position="66"/>
        <end position="93"/>
    </location>
</feature>
<dbReference type="RefSeq" id="WP_168146862.1">
    <property type="nucleotide sequence ID" value="NZ_JAAVXB010000002.1"/>
</dbReference>
<proteinExistence type="inferred from homology"/>